<organism evidence="1">
    <name type="scientific">Arundo donax</name>
    <name type="common">Giant reed</name>
    <name type="synonym">Donax arundinaceus</name>
    <dbReference type="NCBI Taxonomy" id="35708"/>
    <lineage>
        <taxon>Eukaryota</taxon>
        <taxon>Viridiplantae</taxon>
        <taxon>Streptophyta</taxon>
        <taxon>Embryophyta</taxon>
        <taxon>Tracheophyta</taxon>
        <taxon>Spermatophyta</taxon>
        <taxon>Magnoliopsida</taxon>
        <taxon>Liliopsida</taxon>
        <taxon>Poales</taxon>
        <taxon>Poaceae</taxon>
        <taxon>PACMAD clade</taxon>
        <taxon>Arundinoideae</taxon>
        <taxon>Arundineae</taxon>
        <taxon>Arundo</taxon>
    </lineage>
</organism>
<name>A0A0A9A6K9_ARUDO</name>
<sequence length="173" mass="19673">MGSNQHGEIEIFNQSMHNAQTTNLKQHQTRIPRDHRNKQLAPAAAGGRRARWKSGHLLPWSSPSAAMPRLHTLCTEETTITTTDTTNVQSLLDPLPTTYTIFWSIFWDISCYLKSPKTNPPLPPPPSCLPSTKNIHKGDRYVQENRRNRKQQKEPSCFFLGAILPYYGLTTSF</sequence>
<accession>A0A0A9A6K9</accession>
<proteinExistence type="predicted"/>
<dbReference type="AlphaFoldDB" id="A0A0A9A6K9"/>
<evidence type="ECO:0000313" key="1">
    <source>
        <dbReference type="EMBL" id="JAD46731.1"/>
    </source>
</evidence>
<protein>
    <submittedName>
        <fullName evidence="1">Uncharacterized protein</fullName>
    </submittedName>
</protein>
<reference evidence="1" key="2">
    <citation type="journal article" date="2015" name="Data Brief">
        <title>Shoot transcriptome of the giant reed, Arundo donax.</title>
        <authorList>
            <person name="Barrero R.A."/>
            <person name="Guerrero F.D."/>
            <person name="Moolhuijzen P."/>
            <person name="Goolsby J.A."/>
            <person name="Tidwell J."/>
            <person name="Bellgard S.E."/>
            <person name="Bellgard M.I."/>
        </authorList>
    </citation>
    <scope>NUCLEOTIDE SEQUENCE</scope>
    <source>
        <tissue evidence="1">Shoot tissue taken approximately 20 cm above the soil surface</tissue>
    </source>
</reference>
<reference evidence="1" key="1">
    <citation type="submission" date="2014-09" db="EMBL/GenBank/DDBJ databases">
        <authorList>
            <person name="Magalhaes I.L.F."/>
            <person name="Oliveira U."/>
            <person name="Santos F.R."/>
            <person name="Vidigal T.H.D.A."/>
            <person name="Brescovit A.D."/>
            <person name="Santos A.J."/>
        </authorList>
    </citation>
    <scope>NUCLEOTIDE SEQUENCE</scope>
    <source>
        <tissue evidence="1">Shoot tissue taken approximately 20 cm above the soil surface</tissue>
    </source>
</reference>
<dbReference type="EMBL" id="GBRH01251164">
    <property type="protein sequence ID" value="JAD46731.1"/>
    <property type="molecule type" value="Transcribed_RNA"/>
</dbReference>